<sequence>MKRPQPDEYSAFQKAYIDKVSDDPLQEIETQSITFPQFLRAIPEDKIDYAYAEGKWTLKEMLGHIIDTERILTYRLLRIARNDSTGLPGFEEDDYVRYSHFKDQDFGLMIEEFRTLRKANLFLYNSLNEEELQRRGLANGNPTSVRALLFIIAGHMQHHKMVIEERYL</sequence>
<dbReference type="Pfam" id="PF12867">
    <property type="entry name" value="DinB_2"/>
    <property type="match status" value="1"/>
</dbReference>
<keyword evidence="3" id="KW-1185">Reference proteome</keyword>
<dbReference type="EMBL" id="JBHUHZ010000001">
    <property type="protein sequence ID" value="MFD2161794.1"/>
    <property type="molecule type" value="Genomic_DNA"/>
</dbReference>
<dbReference type="Gene3D" id="1.20.120.450">
    <property type="entry name" value="dinb family like domain"/>
    <property type="match status" value="1"/>
</dbReference>
<accession>A0ABW4ZIF6</accession>
<organism evidence="2 3">
    <name type="scientific">Paradesertivirga mongoliensis</name>
    <dbReference type="NCBI Taxonomy" id="2100740"/>
    <lineage>
        <taxon>Bacteria</taxon>
        <taxon>Pseudomonadati</taxon>
        <taxon>Bacteroidota</taxon>
        <taxon>Sphingobacteriia</taxon>
        <taxon>Sphingobacteriales</taxon>
        <taxon>Sphingobacteriaceae</taxon>
        <taxon>Paradesertivirga</taxon>
    </lineage>
</organism>
<evidence type="ECO:0000313" key="2">
    <source>
        <dbReference type="EMBL" id="MFD2161794.1"/>
    </source>
</evidence>
<name>A0ABW4ZIF6_9SPHI</name>
<reference evidence="3" key="1">
    <citation type="journal article" date="2019" name="Int. J. Syst. Evol. Microbiol.">
        <title>The Global Catalogue of Microorganisms (GCM) 10K type strain sequencing project: providing services to taxonomists for standard genome sequencing and annotation.</title>
        <authorList>
            <consortium name="The Broad Institute Genomics Platform"/>
            <consortium name="The Broad Institute Genome Sequencing Center for Infectious Disease"/>
            <person name="Wu L."/>
            <person name="Ma J."/>
        </authorList>
    </citation>
    <scope>NUCLEOTIDE SEQUENCE [LARGE SCALE GENOMIC DNA]</scope>
    <source>
        <strain evidence="3">KCTC 42217</strain>
    </source>
</reference>
<dbReference type="InterPro" id="IPR024775">
    <property type="entry name" value="DinB-like"/>
</dbReference>
<proteinExistence type="predicted"/>
<protein>
    <submittedName>
        <fullName evidence="2">DinB family protein</fullName>
    </submittedName>
</protein>
<dbReference type="SUPFAM" id="SSF109854">
    <property type="entry name" value="DinB/YfiT-like putative metalloenzymes"/>
    <property type="match status" value="1"/>
</dbReference>
<dbReference type="Proteomes" id="UP001597387">
    <property type="component" value="Unassembled WGS sequence"/>
</dbReference>
<evidence type="ECO:0000313" key="3">
    <source>
        <dbReference type="Proteomes" id="UP001597387"/>
    </source>
</evidence>
<dbReference type="InterPro" id="IPR034660">
    <property type="entry name" value="DinB/YfiT-like"/>
</dbReference>
<gene>
    <name evidence="2" type="ORF">ACFSJU_05270</name>
</gene>
<dbReference type="RefSeq" id="WP_255898543.1">
    <property type="nucleotide sequence ID" value="NZ_JAFMZO010000001.1"/>
</dbReference>
<evidence type="ECO:0000259" key="1">
    <source>
        <dbReference type="Pfam" id="PF12867"/>
    </source>
</evidence>
<feature type="domain" description="DinB-like" evidence="1">
    <location>
        <begin position="35"/>
        <end position="159"/>
    </location>
</feature>
<comment type="caution">
    <text evidence="2">The sequence shown here is derived from an EMBL/GenBank/DDBJ whole genome shotgun (WGS) entry which is preliminary data.</text>
</comment>